<feature type="compositionally biased region" description="Acidic residues" evidence="12">
    <location>
        <begin position="67"/>
        <end position="76"/>
    </location>
</feature>
<dbReference type="InterPro" id="IPR011333">
    <property type="entry name" value="SKP1/BTB/POZ_sf"/>
</dbReference>
<dbReference type="GO" id="GO:0030915">
    <property type="term" value="C:Smc5-Smc6 complex"/>
    <property type="evidence" value="ECO:0007669"/>
    <property type="project" value="InterPro"/>
</dbReference>
<dbReference type="GO" id="GO:0016925">
    <property type="term" value="P:protein sumoylation"/>
    <property type="evidence" value="ECO:0007669"/>
    <property type="project" value="UniProtKB-UniPathway"/>
</dbReference>
<feature type="region of interest" description="Disordered" evidence="12">
    <location>
        <begin position="1"/>
        <end position="83"/>
    </location>
</feature>
<evidence type="ECO:0000256" key="1">
    <source>
        <dbReference type="ARBA" id="ARBA00004123"/>
    </source>
</evidence>
<evidence type="ECO:0000256" key="8">
    <source>
        <dbReference type="ARBA" id="ARBA00022833"/>
    </source>
</evidence>
<evidence type="ECO:0000256" key="9">
    <source>
        <dbReference type="ARBA" id="ARBA00023242"/>
    </source>
</evidence>
<evidence type="ECO:0000313" key="15">
    <source>
        <dbReference type="EMBL" id="OSX59869.1"/>
    </source>
</evidence>
<feature type="compositionally biased region" description="Basic and acidic residues" evidence="12">
    <location>
        <begin position="331"/>
        <end position="347"/>
    </location>
</feature>
<dbReference type="InterPro" id="IPR000210">
    <property type="entry name" value="BTB/POZ_dom"/>
</dbReference>
<keyword evidence="16" id="KW-1185">Reference proteome</keyword>
<dbReference type="GO" id="GO:0008270">
    <property type="term" value="F:zinc ion binding"/>
    <property type="evidence" value="ECO:0007669"/>
    <property type="project" value="UniProtKB-KW"/>
</dbReference>
<dbReference type="UniPathway" id="UPA00886"/>
<name>A0A1X6MU68_9APHY</name>
<dbReference type="PANTHER" id="PTHR21330">
    <property type="entry name" value="E3 SUMO-PROTEIN LIGASE NSE2"/>
    <property type="match status" value="1"/>
</dbReference>
<dbReference type="InterPro" id="IPR004181">
    <property type="entry name" value="Znf_MIZ"/>
</dbReference>
<feature type="region of interest" description="Disordered" evidence="12">
    <location>
        <begin position="331"/>
        <end position="351"/>
    </location>
</feature>
<organism evidence="15 16">
    <name type="scientific">Postia placenta MAD-698-R-SB12</name>
    <dbReference type="NCBI Taxonomy" id="670580"/>
    <lineage>
        <taxon>Eukaryota</taxon>
        <taxon>Fungi</taxon>
        <taxon>Dikarya</taxon>
        <taxon>Basidiomycota</taxon>
        <taxon>Agaricomycotina</taxon>
        <taxon>Agaricomycetes</taxon>
        <taxon>Polyporales</taxon>
        <taxon>Adustoporiaceae</taxon>
        <taxon>Rhodonia</taxon>
    </lineage>
</organism>
<gene>
    <name evidence="15" type="ORF">POSPLADRAFT_1048329</name>
</gene>
<comment type="similarity">
    <text evidence="3">Belongs to the NSE2 family.</text>
</comment>
<feature type="domain" description="BTB" evidence="13">
    <location>
        <begin position="488"/>
        <end position="559"/>
    </location>
</feature>
<evidence type="ECO:0000259" key="14">
    <source>
        <dbReference type="PROSITE" id="PS51044"/>
    </source>
</evidence>
<dbReference type="Gene3D" id="3.30.710.10">
    <property type="entry name" value="Potassium Channel Kv1.1, Chain A"/>
    <property type="match status" value="1"/>
</dbReference>
<feature type="coiled-coil region" evidence="11">
    <location>
        <begin position="145"/>
        <end position="196"/>
    </location>
</feature>
<dbReference type="CDD" id="cd16651">
    <property type="entry name" value="SPL-RING_NSE2"/>
    <property type="match status" value="1"/>
</dbReference>
<dbReference type="Pfam" id="PF11789">
    <property type="entry name" value="zf-Nse"/>
    <property type="match status" value="1"/>
</dbReference>
<dbReference type="GO" id="GO:0061665">
    <property type="term" value="F:SUMO ligase activity"/>
    <property type="evidence" value="ECO:0007669"/>
    <property type="project" value="TreeGrafter"/>
</dbReference>
<sequence length="791" mass="89812">MPVAGPSRRSTNNRRRDPSSDGIEADEPTQRHANHEDVDEEEDEEERPRRAKAGKKEKTTNTAAPQEQDEDEDSDPLENFGDQPLDKAQAQRIAGVASDWNMIRRNHLAPFYGIIKDVATVFAEFTEGEKGENLISEMDGVVRQLIDSEAELLAHEKALNDLNQKVSCKEPITDVVDQYEQDVKRRANEYKEKTTRQKYATADEYFSFRQAVFEVQNPDIAMPPVTDFLQRGGCCSQLLWLLFAEALFYPEDGDESDDDDDLVMGGVTQDYKCPLTLTILVDPLTSKLCGHSFSKTAIEEYLGSRYAQKECPASGCTKMLTLSNLEPNKELARKARDAGRRERMREQDSDEEDVVESVSFAVLSHTIHLYQLKLPATCEPWLVWGVNIVAKHSSLHKPLPNIGGTHQQLLPTFSGLGVCTQGLLRLVYEYVTGRDVTTSPDCDTRYENMSESVASNVEHTSKKRRAEMDKPPSERTTIKHEDFWLSDGNIILAADNEDENATVLYKCHRSMLARHSPVFKDMFDLPQPVESQEEIYGISLLRLHDKPKDVESLLRAIYDPMLFALDKFASNAVDLLGGAIKLSTKYEMDSLRADILQSDIQTLMRRPQIVKQSSKGAVFQDPGECYVLPISEARIPEALRAAFYELHRLYDGRGHTRICRVNDLTTGDLHRLVMGRERLRMAVTAILTDDSLYEDELYAMHFATVDFNGSKEICRKHVEDWWDKKAERLAFDDLALPNDPFIELNRLANEIEEEHTLMCSGCAGEVSAFIRSSRKELWDSLDRFFDLTVLM</sequence>
<dbReference type="STRING" id="670580.A0A1X6MU68"/>
<evidence type="ECO:0000256" key="12">
    <source>
        <dbReference type="SAM" id="MobiDB-lite"/>
    </source>
</evidence>
<dbReference type="RefSeq" id="XP_024336663.1">
    <property type="nucleotide sequence ID" value="XM_024479491.1"/>
</dbReference>
<dbReference type="CDD" id="cd18186">
    <property type="entry name" value="BTB_POZ_ZBTB_KLHL-like"/>
    <property type="match status" value="1"/>
</dbReference>
<evidence type="ECO:0000313" key="16">
    <source>
        <dbReference type="Proteomes" id="UP000194127"/>
    </source>
</evidence>
<evidence type="ECO:0000256" key="5">
    <source>
        <dbReference type="ARBA" id="ARBA00022723"/>
    </source>
</evidence>
<dbReference type="PANTHER" id="PTHR21330:SF1">
    <property type="entry name" value="E3 SUMO-PROTEIN LIGASE NSE2"/>
    <property type="match status" value="1"/>
</dbReference>
<keyword evidence="11" id="KW-0175">Coiled coil</keyword>
<dbReference type="InterPro" id="IPR026846">
    <property type="entry name" value="Nse2(Mms21)"/>
</dbReference>
<evidence type="ECO:0000256" key="7">
    <source>
        <dbReference type="ARBA" id="ARBA00022786"/>
    </source>
</evidence>
<dbReference type="Pfam" id="PF00651">
    <property type="entry name" value="BTB"/>
    <property type="match status" value="1"/>
</dbReference>
<evidence type="ECO:0000256" key="2">
    <source>
        <dbReference type="ARBA" id="ARBA00004718"/>
    </source>
</evidence>
<dbReference type="SUPFAM" id="SSF57850">
    <property type="entry name" value="RING/U-box"/>
    <property type="match status" value="1"/>
</dbReference>
<evidence type="ECO:0000256" key="4">
    <source>
        <dbReference type="ARBA" id="ARBA00022679"/>
    </source>
</evidence>
<protein>
    <submittedName>
        <fullName evidence="15">Uncharacterized protein</fullName>
    </submittedName>
</protein>
<keyword evidence="8" id="KW-0862">Zinc</keyword>
<dbReference type="PROSITE" id="PS51044">
    <property type="entry name" value="ZF_SP_RING"/>
    <property type="match status" value="1"/>
</dbReference>
<evidence type="ECO:0000259" key="13">
    <source>
        <dbReference type="PROSITE" id="PS50097"/>
    </source>
</evidence>
<dbReference type="Gene3D" id="3.30.40.10">
    <property type="entry name" value="Zinc/RING finger domain, C3HC4 (zinc finger)"/>
    <property type="match status" value="1"/>
</dbReference>
<comment type="pathway">
    <text evidence="2">Protein modification; protein sumoylation.</text>
</comment>
<evidence type="ECO:0000256" key="11">
    <source>
        <dbReference type="SAM" id="Coils"/>
    </source>
</evidence>
<dbReference type="EMBL" id="KZ110601">
    <property type="protein sequence ID" value="OSX59869.1"/>
    <property type="molecule type" value="Genomic_DNA"/>
</dbReference>
<keyword evidence="5" id="KW-0479">Metal-binding</keyword>
<dbReference type="GO" id="GO:0000724">
    <property type="term" value="P:double-strand break repair via homologous recombination"/>
    <property type="evidence" value="ECO:0007669"/>
    <property type="project" value="InterPro"/>
</dbReference>
<evidence type="ECO:0000256" key="6">
    <source>
        <dbReference type="ARBA" id="ARBA00022771"/>
    </source>
</evidence>
<dbReference type="SMART" id="SM00225">
    <property type="entry name" value="BTB"/>
    <property type="match status" value="1"/>
</dbReference>
<keyword evidence="4" id="KW-0808">Transferase</keyword>
<reference evidence="15 16" key="1">
    <citation type="submission" date="2017-04" db="EMBL/GenBank/DDBJ databases">
        <title>Genome Sequence of the Model Brown-Rot Fungus Postia placenta SB12.</title>
        <authorList>
            <consortium name="DOE Joint Genome Institute"/>
            <person name="Gaskell J."/>
            <person name="Kersten P."/>
            <person name="Larrondo L.F."/>
            <person name="Canessa P."/>
            <person name="Martinez D."/>
            <person name="Hibbett D."/>
            <person name="Schmoll M."/>
            <person name="Kubicek C.P."/>
            <person name="Martinez A.T."/>
            <person name="Yadav J."/>
            <person name="Master E."/>
            <person name="Magnuson J.K."/>
            <person name="James T."/>
            <person name="Yaver D."/>
            <person name="Berka R."/>
            <person name="Labutti K."/>
            <person name="Lipzen A."/>
            <person name="Aerts A."/>
            <person name="Barry K."/>
            <person name="Henrissat B."/>
            <person name="Blanchette R."/>
            <person name="Grigoriev I."/>
            <person name="Cullen D."/>
        </authorList>
    </citation>
    <scope>NUCLEOTIDE SEQUENCE [LARGE SCALE GENOMIC DNA]</scope>
    <source>
        <strain evidence="15 16">MAD-698-R-SB12</strain>
    </source>
</reference>
<dbReference type="PROSITE" id="PS50097">
    <property type="entry name" value="BTB"/>
    <property type="match status" value="1"/>
</dbReference>
<keyword evidence="9" id="KW-0539">Nucleus</keyword>
<dbReference type="Proteomes" id="UP000194127">
    <property type="component" value="Unassembled WGS sequence"/>
</dbReference>
<dbReference type="GO" id="GO:0005634">
    <property type="term" value="C:nucleus"/>
    <property type="evidence" value="ECO:0007669"/>
    <property type="project" value="UniProtKB-SubCell"/>
</dbReference>
<feature type="domain" description="SP-RING-type" evidence="14">
    <location>
        <begin position="258"/>
        <end position="340"/>
    </location>
</feature>
<comment type="subcellular location">
    <subcellularLocation>
        <location evidence="1">Nucleus</location>
    </subcellularLocation>
</comment>
<evidence type="ECO:0000256" key="10">
    <source>
        <dbReference type="PROSITE-ProRule" id="PRU00452"/>
    </source>
</evidence>
<dbReference type="AlphaFoldDB" id="A0A1X6MU68"/>
<evidence type="ECO:0000256" key="3">
    <source>
        <dbReference type="ARBA" id="ARBA00008212"/>
    </source>
</evidence>
<accession>A0A1X6MU68</accession>
<keyword evidence="7" id="KW-0833">Ubl conjugation pathway</keyword>
<dbReference type="OrthoDB" id="26899at2759"/>
<keyword evidence="6 10" id="KW-0863">Zinc-finger</keyword>
<dbReference type="InterPro" id="IPR013083">
    <property type="entry name" value="Znf_RING/FYVE/PHD"/>
</dbReference>
<dbReference type="GeneID" id="36324441"/>
<proteinExistence type="inferred from homology"/>